<feature type="transmembrane region" description="Helical" evidence="1">
    <location>
        <begin position="100"/>
        <end position="127"/>
    </location>
</feature>
<dbReference type="Proteomes" id="UP000001890">
    <property type="component" value="Chromosome"/>
</dbReference>
<dbReference type="eggNOG" id="COG1196">
    <property type="taxonomic scope" value="Bacteria"/>
</dbReference>
<feature type="transmembrane region" description="Helical" evidence="1">
    <location>
        <begin position="158"/>
        <end position="180"/>
    </location>
</feature>
<evidence type="ECO:0000313" key="4">
    <source>
        <dbReference type="Proteomes" id="UP000001890"/>
    </source>
</evidence>
<keyword evidence="1" id="KW-0812">Transmembrane</keyword>
<dbReference type="Pfam" id="PF05650">
    <property type="entry name" value="DUF802"/>
    <property type="match status" value="2"/>
</dbReference>
<dbReference type="KEGG" id="xal:XALC_2334"/>
<name>D2U972_XANAP</name>
<feature type="domain" description="DUF802" evidence="2">
    <location>
        <begin position="376"/>
        <end position="427"/>
    </location>
</feature>
<feature type="transmembrane region" description="Helical" evidence="1">
    <location>
        <begin position="5"/>
        <end position="26"/>
    </location>
</feature>
<dbReference type="RefSeq" id="WP_012916812.1">
    <property type="nucleotide sequence ID" value="NC_013722.1"/>
</dbReference>
<protein>
    <recommendedName>
        <fullName evidence="2">DUF802 domain-containing protein</fullName>
    </recommendedName>
</protein>
<gene>
    <name evidence="3" type="ordered locus">XALc_2334</name>
</gene>
<reference evidence="3 4" key="1">
    <citation type="journal article" date="2009" name="BMC Genomics">
        <title>The complete genome sequence of Xanthomonas albilineans provides new insights into the reductive genome evolution of the xylem-limited Xanthomonadaceae.</title>
        <authorList>
            <person name="Pieretti I."/>
            <person name="Royer M."/>
            <person name="Barbe V."/>
            <person name="Carrere S."/>
            <person name="Koebnik R."/>
            <person name="Cociancich S."/>
            <person name="Couloux A."/>
            <person name="Darrasse A."/>
            <person name="Gouzy J."/>
            <person name="Jacques M.A."/>
            <person name="Lauber E."/>
            <person name="Manceau C."/>
            <person name="Mangenot S."/>
            <person name="Poussier S."/>
            <person name="Segurens B."/>
            <person name="Szurek B."/>
            <person name="Verdier V."/>
            <person name="Arlat M."/>
            <person name="Rott P."/>
        </authorList>
    </citation>
    <scope>NUCLEOTIDE SEQUENCE [LARGE SCALE GENOMIC DNA]</scope>
    <source>
        <strain evidence="4">GPE PC73 / CFBP 7063</strain>
    </source>
</reference>
<organism evidence="3 4">
    <name type="scientific">Xanthomonas albilineans (strain GPE PC73 / CFBP 7063)</name>
    <dbReference type="NCBI Taxonomy" id="380358"/>
    <lineage>
        <taxon>Bacteria</taxon>
        <taxon>Pseudomonadati</taxon>
        <taxon>Pseudomonadota</taxon>
        <taxon>Gammaproteobacteria</taxon>
        <taxon>Lysobacterales</taxon>
        <taxon>Lysobacteraceae</taxon>
        <taxon>Xanthomonas</taxon>
    </lineage>
</organism>
<keyword evidence="4" id="KW-1185">Reference proteome</keyword>
<proteinExistence type="predicted"/>
<dbReference type="InterPro" id="IPR008520">
    <property type="entry name" value="DUF802"/>
</dbReference>
<accession>D2U972</accession>
<dbReference type="PATRIC" id="fig|29447.3.peg.2301"/>
<sequence>MHKTLFHIAVFLAGLAVVCWIGFGYLDSNPLGAGFAALIGVCYLAGVAELYRYRQASATLVQALDDADTARTDLDGWLQRLDPSLRNAVRLRIEGARAGLPVPALTAYLVGLLVLLGMLGTFLGMMATLRGTGLALDSANDLDAIRAALAAPLKGLGFAFGTSIAGVASSAMLGLLAALCRRERLHAVQRLDLLGATALRAHSQAHQRNEALQLLQTQAALMPTLVERLHTMMSALEHHSAASGERLAAHQDAFHRRTEVAYTRLAGAVEHALQTGVDAHARALGEALQPVVQRTLEGVAHESATLQASVGQAVQRQLDALTSGFADTAAHAAQRWDSALAEQHRTNSALLQEMASALQRAGDGLEQRATTLVETVSARLQAASDDARQAWGDALARQQVLNDSLAADNAKALDAAASNLEQRTVALAETLRHAHTELQDALEARDQARLSAWTDSFARMSTTLGEHWEHNGERIAQRQQDICDTLQTTAATISAHSQAQARETIAEIARLVQIASEAPKAAADVLAELRQALSDSMVRDTAMLDERNRLLTTLHTLLDAVNHASTEQRSAVDALVATSADLLERVGSRFSDRIEAESDKLGNAAAQVAASATEVASLGEAFAGAVHAFDASNNALLERLHGIEQALDKSLARSDEQLAYYVAQAREVIDLSMLSQRQITEELRQLAAPHAPDQANVA</sequence>
<dbReference type="OrthoDB" id="6053769at2"/>
<feature type="transmembrane region" description="Helical" evidence="1">
    <location>
        <begin position="32"/>
        <end position="51"/>
    </location>
</feature>
<evidence type="ECO:0000313" key="3">
    <source>
        <dbReference type="EMBL" id="CBA16814.1"/>
    </source>
</evidence>
<keyword evidence="1" id="KW-1133">Transmembrane helix</keyword>
<keyword evidence="1" id="KW-0472">Membrane</keyword>
<dbReference type="AlphaFoldDB" id="D2U972"/>
<evidence type="ECO:0000256" key="1">
    <source>
        <dbReference type="SAM" id="Phobius"/>
    </source>
</evidence>
<dbReference type="GeneID" id="57877645"/>
<evidence type="ECO:0000259" key="2">
    <source>
        <dbReference type="Pfam" id="PF05650"/>
    </source>
</evidence>
<dbReference type="STRING" id="380358.XALC_2334"/>
<feature type="domain" description="DUF802" evidence="2">
    <location>
        <begin position="321"/>
        <end position="373"/>
    </location>
</feature>
<dbReference type="SUPFAM" id="SSF58113">
    <property type="entry name" value="Apolipoprotein A-I"/>
    <property type="match status" value="1"/>
</dbReference>
<dbReference type="EMBL" id="FP565176">
    <property type="protein sequence ID" value="CBA16814.1"/>
    <property type="molecule type" value="Genomic_DNA"/>
</dbReference>